<proteinExistence type="predicted"/>
<dbReference type="RefSeq" id="WP_002728178.1">
    <property type="nucleotide sequence ID" value="NZ_AHMS02000021.1"/>
</dbReference>
<accession>A0ABC9SJT6</accession>
<feature type="transmembrane region" description="Helical" evidence="2">
    <location>
        <begin position="469"/>
        <end position="488"/>
    </location>
</feature>
<evidence type="ECO:0000313" key="3">
    <source>
        <dbReference type="EMBL" id="EMN18027.1"/>
    </source>
</evidence>
<evidence type="ECO:0000256" key="2">
    <source>
        <dbReference type="SAM" id="Phobius"/>
    </source>
</evidence>
<feature type="transmembrane region" description="Helical" evidence="2">
    <location>
        <begin position="339"/>
        <end position="358"/>
    </location>
</feature>
<gene>
    <name evidence="3" type="ORF">LEP1GSC056_0337</name>
</gene>
<feature type="transmembrane region" description="Helical" evidence="2">
    <location>
        <begin position="439"/>
        <end position="457"/>
    </location>
</feature>
<dbReference type="AlphaFoldDB" id="A0ABC9SJT6"/>
<feature type="transmembrane region" description="Helical" evidence="2">
    <location>
        <begin position="35"/>
        <end position="55"/>
    </location>
</feature>
<evidence type="ECO:0000256" key="1">
    <source>
        <dbReference type="SAM" id="MobiDB-lite"/>
    </source>
</evidence>
<feature type="transmembrane region" description="Helical" evidence="2">
    <location>
        <begin position="402"/>
        <end position="419"/>
    </location>
</feature>
<keyword evidence="2" id="KW-1133">Transmembrane helix</keyword>
<feature type="transmembrane region" description="Helical" evidence="2">
    <location>
        <begin position="309"/>
        <end position="327"/>
    </location>
</feature>
<keyword evidence="2" id="KW-0472">Membrane</keyword>
<dbReference type="EMBL" id="AHMS02000021">
    <property type="protein sequence ID" value="EMN18027.1"/>
    <property type="molecule type" value="Genomic_DNA"/>
</dbReference>
<evidence type="ECO:0000313" key="4">
    <source>
        <dbReference type="Proteomes" id="UP000012166"/>
    </source>
</evidence>
<feature type="transmembrane region" description="Helical" evidence="2">
    <location>
        <begin position="157"/>
        <end position="174"/>
    </location>
</feature>
<feature type="region of interest" description="Disordered" evidence="1">
    <location>
        <begin position="1"/>
        <end position="25"/>
    </location>
</feature>
<organism evidence="3 4">
    <name type="scientific">Leptospira borgpetersenii str. Brem 328</name>
    <dbReference type="NCBI Taxonomy" id="1049780"/>
    <lineage>
        <taxon>Bacteria</taxon>
        <taxon>Pseudomonadati</taxon>
        <taxon>Spirochaetota</taxon>
        <taxon>Spirochaetia</taxon>
        <taxon>Leptospirales</taxon>
        <taxon>Leptospiraceae</taxon>
        <taxon>Leptospira</taxon>
    </lineage>
</organism>
<sequence length="659" mass="77152">MKKVKNLPHKNVTSSPTDSDLPATKNPNFRTNRKFLIPGILICLFSLGLAFYMGFRNWEIFIRTCTLKDLLTWDENIRLNVVLDQYQDFREFRIWRALFPFLESPTWPPLRSFLSLILLMIPGDMPITWKDSFLGLVFYVICFPSILYIVYKITGSFWKAGLTSILTLALTLHTTEAPSYSLSSMLETQGMFFLLWVYYILYKIYSWTEQNPFRSEFDKTERIELSVFLSLFGLFFTKYPYGLLLFIAIFLYEIVSKPKEYFEILKFSLAQRYKGFRRLFIVIVVLLVFSLPILRVVTNINLDQRQFKLIIYYCTVLLFIDFNLFLYKRREEWKRIAPSSIRIVYLYAIAPSLTWIFANPDRVMSLINAQMIVNEYVKSFTLALFSSPTTTSPVSHVFQEPWIFRFFFFGVAVLIFSFFREKIKTGNGNPVSSITRTPLKDPLVAATSILFLQYIIIDLTTGNKQLRHVFPPLPVLFTILSLWVFRFIEDTSKFVRYTAIGFGLFVFIWGGSLYVREGGLLRDSFEKVQYFCLKGFQTDLFQPARDLATKISPEGKYIVFNGFHEDFNFDKKGRLVASEIDLLMRMKTFIKGKYRNDSRHKWKSWDEFSSALIISPTCGQKEMMNKFAIRSAAVGKSTTLKKEYKHPSGDFCLREYSIQ</sequence>
<name>A0ABC9SJT6_LEPBO</name>
<feature type="transmembrane region" description="Helical" evidence="2">
    <location>
        <begin position="276"/>
        <end position="297"/>
    </location>
</feature>
<feature type="transmembrane region" description="Helical" evidence="2">
    <location>
        <begin position="495"/>
        <end position="515"/>
    </location>
</feature>
<reference evidence="3 4" key="1">
    <citation type="submission" date="2013-01" db="EMBL/GenBank/DDBJ databases">
        <authorList>
            <person name="Harkins D.M."/>
            <person name="Durkin A.S."/>
            <person name="Brinkac L.M."/>
            <person name="Haft D.H."/>
            <person name="Selengut J.D."/>
            <person name="Sanka R."/>
            <person name="DePew J."/>
            <person name="Purushe J."/>
            <person name="Hartskeerl R.A."/>
            <person name="Ahmed A."/>
            <person name="van der Linden H."/>
            <person name="Goris M.G.A."/>
            <person name="Vinetz J.M."/>
            <person name="Sutton G.G."/>
            <person name="Nierman W.C."/>
            <person name="Fouts D.E."/>
        </authorList>
    </citation>
    <scope>NUCLEOTIDE SEQUENCE [LARGE SCALE GENOMIC DNA]</scope>
    <source>
        <strain evidence="3 4">Brem 328</strain>
    </source>
</reference>
<feature type="transmembrane region" description="Helical" evidence="2">
    <location>
        <begin position="186"/>
        <end position="205"/>
    </location>
</feature>
<comment type="caution">
    <text evidence="3">The sequence shown here is derived from an EMBL/GenBank/DDBJ whole genome shotgun (WGS) entry which is preliminary data.</text>
</comment>
<feature type="transmembrane region" description="Helical" evidence="2">
    <location>
        <begin position="225"/>
        <end position="255"/>
    </location>
</feature>
<protein>
    <submittedName>
        <fullName evidence="3">Membrane protein</fullName>
    </submittedName>
</protein>
<feature type="transmembrane region" description="Helical" evidence="2">
    <location>
        <begin position="133"/>
        <end position="151"/>
    </location>
</feature>
<keyword evidence="2" id="KW-0812">Transmembrane</keyword>
<dbReference type="Proteomes" id="UP000012166">
    <property type="component" value="Unassembled WGS sequence"/>
</dbReference>